<keyword evidence="2" id="KW-1185">Reference proteome</keyword>
<sequence length="66" mass="7609">MLWESLRKYAQNMTDPWCCVGDFNAVLDTIDRKGGNPITEDEIHDFKECVEDCGLEEIPFVGSYYT</sequence>
<evidence type="ECO:0000313" key="1">
    <source>
        <dbReference type="EMBL" id="VFQ70484.1"/>
    </source>
</evidence>
<gene>
    <name evidence="1" type="ORF">CCAM_LOCUS12260</name>
</gene>
<dbReference type="Proteomes" id="UP000595140">
    <property type="component" value="Unassembled WGS sequence"/>
</dbReference>
<organism evidence="1 2">
    <name type="scientific">Cuscuta campestris</name>
    <dbReference type="NCBI Taxonomy" id="132261"/>
    <lineage>
        <taxon>Eukaryota</taxon>
        <taxon>Viridiplantae</taxon>
        <taxon>Streptophyta</taxon>
        <taxon>Embryophyta</taxon>
        <taxon>Tracheophyta</taxon>
        <taxon>Spermatophyta</taxon>
        <taxon>Magnoliopsida</taxon>
        <taxon>eudicotyledons</taxon>
        <taxon>Gunneridae</taxon>
        <taxon>Pentapetalae</taxon>
        <taxon>asterids</taxon>
        <taxon>lamiids</taxon>
        <taxon>Solanales</taxon>
        <taxon>Convolvulaceae</taxon>
        <taxon>Cuscuteae</taxon>
        <taxon>Cuscuta</taxon>
        <taxon>Cuscuta subgen. Grammica</taxon>
        <taxon>Cuscuta sect. Cleistogrammica</taxon>
    </lineage>
</organism>
<name>A0A484L2P8_9ASTE</name>
<dbReference type="EMBL" id="OOIL02000901">
    <property type="protein sequence ID" value="VFQ70484.1"/>
    <property type="molecule type" value="Genomic_DNA"/>
</dbReference>
<dbReference type="SUPFAM" id="SSF56219">
    <property type="entry name" value="DNase I-like"/>
    <property type="match status" value="1"/>
</dbReference>
<dbReference type="Gene3D" id="3.60.10.10">
    <property type="entry name" value="Endonuclease/exonuclease/phosphatase"/>
    <property type="match status" value="1"/>
</dbReference>
<accession>A0A484L2P8</accession>
<proteinExistence type="predicted"/>
<dbReference type="InterPro" id="IPR036691">
    <property type="entry name" value="Endo/exonu/phosph_ase_sf"/>
</dbReference>
<reference evidence="1 2" key="1">
    <citation type="submission" date="2018-04" db="EMBL/GenBank/DDBJ databases">
        <authorList>
            <person name="Vogel A."/>
        </authorList>
    </citation>
    <scope>NUCLEOTIDE SEQUENCE [LARGE SCALE GENOMIC DNA]</scope>
</reference>
<dbReference type="PANTHER" id="PTHR33710:SF71">
    <property type="entry name" value="ENDONUCLEASE_EXONUCLEASE_PHOSPHATASE DOMAIN-CONTAINING PROTEIN"/>
    <property type="match status" value="1"/>
</dbReference>
<dbReference type="AlphaFoldDB" id="A0A484L2P8"/>
<protein>
    <recommendedName>
        <fullName evidence="3">Endonuclease/exonuclease/phosphatase domain-containing protein</fullName>
    </recommendedName>
</protein>
<dbReference type="PANTHER" id="PTHR33710">
    <property type="entry name" value="BNAC02G09200D PROTEIN"/>
    <property type="match status" value="1"/>
</dbReference>
<evidence type="ECO:0008006" key="3">
    <source>
        <dbReference type="Google" id="ProtNLM"/>
    </source>
</evidence>
<evidence type="ECO:0000313" key="2">
    <source>
        <dbReference type="Proteomes" id="UP000595140"/>
    </source>
</evidence>
<dbReference type="OrthoDB" id="1303354at2759"/>